<evidence type="ECO:0000259" key="3">
    <source>
        <dbReference type="PROSITE" id="PS50052"/>
    </source>
</evidence>
<dbReference type="InterPro" id="IPR008145">
    <property type="entry name" value="GK/Ca_channel_bsu"/>
</dbReference>
<dbReference type="Gene3D" id="3.40.50.300">
    <property type="entry name" value="P-loop containing nucleotide triphosphate hydrolases"/>
    <property type="match status" value="1"/>
</dbReference>
<dbReference type="SMART" id="SM00072">
    <property type="entry name" value="GuKc"/>
    <property type="match status" value="1"/>
</dbReference>
<dbReference type="OrthoDB" id="6334211at2759"/>
<dbReference type="FunFam" id="3.80.10.10:FF:000191">
    <property type="entry name" value="Leucine rich repeats and guanylate kinase domain containing"/>
    <property type="match status" value="1"/>
</dbReference>
<dbReference type="InterPro" id="IPR032675">
    <property type="entry name" value="LRR_dom_sf"/>
</dbReference>
<feature type="compositionally biased region" description="Polar residues" evidence="2">
    <location>
        <begin position="797"/>
        <end position="806"/>
    </location>
</feature>
<dbReference type="Pfam" id="PF13516">
    <property type="entry name" value="LRR_6"/>
    <property type="match status" value="1"/>
</dbReference>
<feature type="domain" description="Guanylate kinase-like" evidence="3">
    <location>
        <begin position="387"/>
        <end position="570"/>
    </location>
</feature>
<dbReference type="GeneTree" id="ENSGT00940000157992"/>
<evidence type="ECO:0000256" key="2">
    <source>
        <dbReference type="SAM" id="MobiDB-lite"/>
    </source>
</evidence>
<reference evidence="4" key="3">
    <citation type="submission" date="2025-09" db="UniProtKB">
        <authorList>
            <consortium name="Ensembl"/>
        </authorList>
    </citation>
    <scope>IDENTIFICATION</scope>
</reference>
<evidence type="ECO:0000313" key="5">
    <source>
        <dbReference type="Proteomes" id="UP000018468"/>
    </source>
</evidence>
<protein>
    <submittedName>
        <fullName evidence="4">Leucine rich repeats and guanylate kinase domain containing</fullName>
    </submittedName>
</protein>
<dbReference type="KEGG" id="loc:102696849"/>
<dbReference type="Pfam" id="PF14580">
    <property type="entry name" value="LRR_9"/>
    <property type="match status" value="1"/>
</dbReference>
<dbReference type="InterPro" id="IPR001611">
    <property type="entry name" value="Leu-rich_rpt"/>
</dbReference>
<dbReference type="PANTHER" id="PTHR23117:SF18">
    <property type="entry name" value="LEUCINE-RICH REPEAT AND GUANYLATE KINASE DOMAIN-CONTAINING PROTEIN"/>
    <property type="match status" value="1"/>
</dbReference>
<dbReference type="Ensembl" id="ENSLOCT00000019271.1">
    <property type="protein sequence ID" value="ENSLOCP00000019239.1"/>
    <property type="gene ID" value="ENSLOCG00000015628.1"/>
</dbReference>
<proteinExistence type="predicted"/>
<dbReference type="STRING" id="7918.ENSLOCP00000019239"/>
<dbReference type="GO" id="GO:0005829">
    <property type="term" value="C:cytosol"/>
    <property type="evidence" value="ECO:0000318"/>
    <property type="project" value="GO_Central"/>
</dbReference>
<dbReference type="Pfam" id="PF00625">
    <property type="entry name" value="Guanylate_kin"/>
    <property type="match status" value="1"/>
</dbReference>
<dbReference type="Proteomes" id="UP000018468">
    <property type="component" value="Linkage group LG8"/>
</dbReference>
<dbReference type="GO" id="GO:0004385">
    <property type="term" value="F:GMP kinase activity"/>
    <property type="evidence" value="ECO:0000318"/>
    <property type="project" value="GO_Central"/>
</dbReference>
<keyword evidence="1" id="KW-0808">Transferase</keyword>
<dbReference type="PANTHER" id="PTHR23117">
    <property type="entry name" value="GUANYLATE KINASE-RELATED"/>
    <property type="match status" value="1"/>
</dbReference>
<sequence>MQVSAANSIVGLGSPCLSPVSPSGTAIAMGPLVMQEKVDTVLRSDTPEVLESPRSLREPPEYSSSGEEEPAMKEEVAQLTEEDVSSGLSSLGNSASGLEHVYLHLSLPGRNLRDISILCNYVHLQKLELSHNKIQDLSCVSYMPYLIKLDASHNELEEYFGFEPPKNLTEVDFSYNRMSEMKDLSVYSSLSKLILDYNEFVEIKGLEQCSSLTHLSLGSNRISHIDGLDNLPIKELWLRGNQIQKIENLENLQNLQALDLSFNKIQSLCGLQNHDLLETINLESNQISEIDEVRHIHDLPLLRDLNLLRNPIQEQPDYRLSVLFLLQRLTHLDQERVKAEEKVAAVNKYDPPPEVIAARDHMTHVVYQIMQPQLIYDSTLPSLDAPYPMLVLTGPQACGKRELAHKLCREFSDFFAYGACHTTRSPYFGEVDGADYHFVSDEIFENMICMGKFIQTMKYGGHYYGLAREAIESAAREGLACCVHMELEGVRSLKNTYFEPRYILLIPLDKKEYARRLRMRGLYSRSQIEIAVSRIDTYIKMNRDYPGYFDTVIPCDDHVEAYVSLSQSVREYLGLENQTTTENAKAAVEDAYSDWPHESPVQENMRDSPCGVTVSNYAHSTGANELVDPASRNYSVKVQAKLSAQKSPAEEASIRRRQQAVREALQRKSPSTYTQLFTRCPLTAPASLGPQQHLVDPASCSSMVPSASNITQNRSLSAGSLASSSEESRASSGLSMLSSAGAFSLEETLVPSKGLSAEKELLVEPLDISRLGSDLECLKDQINSGYTPDTPRPGSSGELTNVQSVHPKSPSPGVPLLLARPGSNTKPVLPPIPSGRRSSEAQTPTG</sequence>
<feature type="region of interest" description="Disordered" evidence="2">
    <location>
        <begin position="45"/>
        <end position="79"/>
    </location>
</feature>
<dbReference type="GeneID" id="102696849"/>
<dbReference type="SUPFAM" id="SSF52540">
    <property type="entry name" value="P-loop containing nucleoside triphosphate hydrolases"/>
    <property type="match status" value="1"/>
</dbReference>
<dbReference type="PROSITE" id="PS51450">
    <property type="entry name" value="LRR"/>
    <property type="match status" value="5"/>
</dbReference>
<dbReference type="eggNOG" id="KOG0531">
    <property type="taxonomic scope" value="Eukaryota"/>
</dbReference>
<dbReference type="SUPFAM" id="SSF52058">
    <property type="entry name" value="L domain-like"/>
    <property type="match status" value="1"/>
</dbReference>
<dbReference type="EMBL" id="AHAT01016142">
    <property type="status" value="NOT_ANNOTATED_CDS"/>
    <property type="molecule type" value="Genomic_DNA"/>
</dbReference>
<dbReference type="CDD" id="cd00071">
    <property type="entry name" value="GMPK"/>
    <property type="match status" value="1"/>
</dbReference>
<dbReference type="Bgee" id="ENSLOCG00000015628">
    <property type="expression patterns" value="Expressed in testis and 5 other cell types or tissues"/>
</dbReference>
<dbReference type="FunFam" id="3.80.10.10:FF:000813">
    <property type="entry name" value="Leucine rich repeats and guanylate kinase domain containing"/>
    <property type="match status" value="1"/>
</dbReference>
<dbReference type="PROSITE" id="PS50052">
    <property type="entry name" value="GUANYLATE_KINASE_2"/>
    <property type="match status" value="1"/>
</dbReference>
<name>W5NF30_LEPOC</name>
<dbReference type="Gene3D" id="3.80.10.10">
    <property type="entry name" value="Ribonuclease Inhibitor"/>
    <property type="match status" value="2"/>
</dbReference>
<organism evidence="4 5">
    <name type="scientific">Lepisosteus oculatus</name>
    <name type="common">Spotted gar</name>
    <dbReference type="NCBI Taxonomy" id="7918"/>
    <lineage>
        <taxon>Eukaryota</taxon>
        <taxon>Metazoa</taxon>
        <taxon>Chordata</taxon>
        <taxon>Craniata</taxon>
        <taxon>Vertebrata</taxon>
        <taxon>Euteleostomi</taxon>
        <taxon>Actinopterygii</taxon>
        <taxon>Neopterygii</taxon>
        <taxon>Holostei</taxon>
        <taxon>Semionotiformes</taxon>
        <taxon>Lepisosteidae</taxon>
        <taxon>Lepisosteus</taxon>
    </lineage>
</organism>
<reference evidence="4" key="2">
    <citation type="submission" date="2025-08" db="UniProtKB">
        <authorList>
            <consortium name="Ensembl"/>
        </authorList>
    </citation>
    <scope>IDENTIFICATION</scope>
</reference>
<evidence type="ECO:0000313" key="4">
    <source>
        <dbReference type="Ensembl" id="ENSLOCP00000019239.1"/>
    </source>
</evidence>
<dbReference type="eggNOG" id="KOG0707">
    <property type="taxonomic scope" value="Eukaryota"/>
</dbReference>
<accession>W5NF30</accession>
<dbReference type="CTD" id="136332"/>
<dbReference type="InParanoid" id="W5NF30"/>
<dbReference type="AlphaFoldDB" id="W5NF30"/>
<dbReference type="SMART" id="SM00365">
    <property type="entry name" value="LRR_SD22"/>
    <property type="match status" value="6"/>
</dbReference>
<dbReference type="InterPro" id="IPR008144">
    <property type="entry name" value="Guanylate_kin-like_dom"/>
</dbReference>
<evidence type="ECO:0000256" key="1">
    <source>
        <dbReference type="ARBA" id="ARBA00022679"/>
    </source>
</evidence>
<reference evidence="5" key="1">
    <citation type="submission" date="2011-12" db="EMBL/GenBank/DDBJ databases">
        <title>The Draft Genome of Lepisosteus oculatus.</title>
        <authorList>
            <consortium name="The Broad Institute Genome Assembly &amp; Analysis Group"/>
            <consortium name="Computational R&amp;D Group"/>
            <consortium name="and Sequencing Platform"/>
            <person name="Di Palma F."/>
            <person name="Alfoldi J."/>
            <person name="Johnson J."/>
            <person name="Berlin A."/>
            <person name="Gnerre S."/>
            <person name="Jaffe D."/>
            <person name="MacCallum I."/>
            <person name="Young S."/>
            <person name="Walker B.J."/>
            <person name="Lander E.S."/>
            <person name="Lindblad-Toh K."/>
        </authorList>
    </citation>
    <scope>NUCLEOTIDE SEQUENCE [LARGE SCALE GENOMIC DNA]</scope>
</reference>
<feature type="region of interest" description="Disordered" evidence="2">
    <location>
        <begin position="782"/>
        <end position="846"/>
    </location>
</feature>
<dbReference type="OMA" id="CNQISEM"/>
<keyword evidence="5" id="KW-1185">Reference proteome</keyword>
<dbReference type="FunFam" id="3.40.50.300:FF:000828">
    <property type="entry name" value="leucine-rich repeat and guanylate kinase domain-containing protein-like"/>
    <property type="match status" value="1"/>
</dbReference>
<dbReference type="InterPro" id="IPR027417">
    <property type="entry name" value="P-loop_NTPase"/>
</dbReference>